<dbReference type="PANTHER" id="PTHR43734:SF1">
    <property type="entry name" value="PHYTOENE DESATURASE"/>
    <property type="match status" value="1"/>
</dbReference>
<accession>A0A0P6WJ00</accession>
<evidence type="ECO:0000259" key="6">
    <source>
        <dbReference type="Pfam" id="PF01593"/>
    </source>
</evidence>
<dbReference type="InterPro" id="IPR014105">
    <property type="entry name" value="Carotenoid/retinoid_OxRdtase"/>
</dbReference>
<dbReference type="InterPro" id="IPR002937">
    <property type="entry name" value="Amino_oxidase"/>
</dbReference>
<comment type="pathway">
    <text evidence="1 5">Carotenoid biosynthesis.</text>
</comment>
<comment type="caution">
    <text evidence="7">The sequence shown here is derived from an EMBL/GenBank/DDBJ whole genome shotgun (WGS) entry which is preliminary data.</text>
</comment>
<keyword evidence="3 5" id="KW-0560">Oxidoreductase</keyword>
<dbReference type="SUPFAM" id="SSF51905">
    <property type="entry name" value="FAD/NAD(P)-binding domain"/>
    <property type="match status" value="1"/>
</dbReference>
<organism evidence="7 8">
    <name type="scientific">Rossellomorea vietnamensis</name>
    <dbReference type="NCBI Taxonomy" id="218284"/>
    <lineage>
        <taxon>Bacteria</taxon>
        <taxon>Bacillati</taxon>
        <taxon>Bacillota</taxon>
        <taxon>Bacilli</taxon>
        <taxon>Bacillales</taxon>
        <taxon>Bacillaceae</taxon>
        <taxon>Rossellomorea</taxon>
    </lineage>
</organism>
<name>A0A0P6WJ00_9BACI</name>
<evidence type="ECO:0000256" key="4">
    <source>
        <dbReference type="ARBA" id="ARBA00038322"/>
    </source>
</evidence>
<dbReference type="Proteomes" id="UP000050398">
    <property type="component" value="Unassembled WGS sequence"/>
</dbReference>
<dbReference type="PATRIC" id="fig|218284.4.peg.457"/>
<dbReference type="NCBIfam" id="TIGR02734">
    <property type="entry name" value="crtI_fam"/>
    <property type="match status" value="1"/>
</dbReference>
<dbReference type="AlphaFoldDB" id="A0A0P6WJ00"/>
<dbReference type="Gene3D" id="3.50.50.60">
    <property type="entry name" value="FAD/NAD(P)-binding domain"/>
    <property type="match status" value="2"/>
</dbReference>
<evidence type="ECO:0000256" key="5">
    <source>
        <dbReference type="RuleBase" id="RU362075"/>
    </source>
</evidence>
<dbReference type="InterPro" id="IPR036188">
    <property type="entry name" value="FAD/NAD-bd_sf"/>
</dbReference>
<evidence type="ECO:0000256" key="3">
    <source>
        <dbReference type="ARBA" id="ARBA00023002"/>
    </source>
</evidence>
<gene>
    <name evidence="7" type="ORF">AM506_02165</name>
</gene>
<evidence type="ECO:0000256" key="2">
    <source>
        <dbReference type="ARBA" id="ARBA00022746"/>
    </source>
</evidence>
<reference evidence="7 8" key="1">
    <citation type="submission" date="2015-08" db="EMBL/GenBank/DDBJ databases">
        <title>Draft Genome Sequence of Bacillus vietnamensis UCD-SED5.</title>
        <authorList>
            <person name="Lee R.D."/>
            <person name="Jospin G."/>
            <person name="Lang J.M."/>
            <person name="Coil D.A."/>
            <person name="Eisen J.A."/>
        </authorList>
    </citation>
    <scope>NUCLEOTIDE SEQUENCE [LARGE SCALE GENOMIC DNA]</scope>
    <source>
        <strain evidence="7 8">UCD-SED5</strain>
    </source>
</reference>
<dbReference type="GO" id="GO:0016117">
    <property type="term" value="P:carotenoid biosynthetic process"/>
    <property type="evidence" value="ECO:0007669"/>
    <property type="project" value="UniProtKB-KW"/>
</dbReference>
<evidence type="ECO:0000256" key="1">
    <source>
        <dbReference type="ARBA" id="ARBA00004829"/>
    </source>
</evidence>
<dbReference type="GO" id="GO:0016491">
    <property type="term" value="F:oxidoreductase activity"/>
    <property type="evidence" value="ECO:0007669"/>
    <property type="project" value="UniProtKB-KW"/>
</dbReference>
<feature type="domain" description="Amine oxidase" evidence="6">
    <location>
        <begin position="10"/>
        <end position="473"/>
    </location>
</feature>
<protein>
    <submittedName>
        <fullName evidence="7">Capsular biosynthesis protein CpsH</fullName>
    </submittedName>
</protein>
<dbReference type="PANTHER" id="PTHR43734">
    <property type="entry name" value="PHYTOENE DESATURASE"/>
    <property type="match status" value="1"/>
</dbReference>
<dbReference type="EMBL" id="LIXZ01000001">
    <property type="protein sequence ID" value="KPL61455.1"/>
    <property type="molecule type" value="Genomic_DNA"/>
</dbReference>
<keyword evidence="2 5" id="KW-0125">Carotenoid biosynthesis</keyword>
<dbReference type="OrthoDB" id="9814556at2"/>
<dbReference type="PRINTS" id="PR00419">
    <property type="entry name" value="ADXRDTASE"/>
</dbReference>
<dbReference type="eggNOG" id="COG1233">
    <property type="taxonomic scope" value="Bacteria"/>
</dbReference>
<comment type="similarity">
    <text evidence="4">Belongs to the carotenoid/retinoid oxidoreductase family. CrtN subfamily.</text>
</comment>
<dbReference type="Pfam" id="PF01593">
    <property type="entry name" value="Amino_oxidase"/>
    <property type="match status" value="1"/>
</dbReference>
<proteinExistence type="inferred from homology"/>
<dbReference type="RefSeq" id="WP_060670334.1">
    <property type="nucleotide sequence ID" value="NZ_LIXZ01000001.1"/>
</dbReference>
<evidence type="ECO:0000313" key="7">
    <source>
        <dbReference type="EMBL" id="KPL61455.1"/>
    </source>
</evidence>
<evidence type="ECO:0000313" key="8">
    <source>
        <dbReference type="Proteomes" id="UP000050398"/>
    </source>
</evidence>
<sequence length="500" mass="55766">MKTAVVGSGIGGLISALLLAKDGHDVTVYEKEPTIGGRLAFVQEGEYKIDKGPTIVLLPEMLLSILSEAGIDTNEIEFIRCDPLYDVHFADGQTYRKYADIHKQYEEIKEKFPGDEEGFLQFMSDMDERFAIGMPQFLETSFLKTRDYLNTQTLGSLLKLKAYRNVMGNLKHYFHHGKLQTAYGLQTLYIGGNPYTTPAIYSLVSFSEHKHGIYYIKGGYAGLLDHVREACNLHGVTIKTSSPVSEIETKEGKATHIILGEHREPVDSVIINGDFPTASKLVKKEAPKPYKPSSGCVLLYMGIDGKYDDKEMHQFYLNEDFSGNMEDIFKNKRIPKEPSFYVFNPSKVDVSLAPGGKSVLYVLIPVPVSDKADWKEASEFLSNQVLDTMEERGFEELRKRITWMKIRTPEEALQEGLYSGGSFGIAPSLGQSGPFRPQVQPFPEKNIFAVGASIHPGGGVPIVMQGAKLVAQAFKEHCKTESERKDVSLHEQDLGSIRSL</sequence>